<organism evidence="1 2">
    <name type="scientific">Dryococelus australis</name>
    <dbReference type="NCBI Taxonomy" id="614101"/>
    <lineage>
        <taxon>Eukaryota</taxon>
        <taxon>Metazoa</taxon>
        <taxon>Ecdysozoa</taxon>
        <taxon>Arthropoda</taxon>
        <taxon>Hexapoda</taxon>
        <taxon>Insecta</taxon>
        <taxon>Pterygota</taxon>
        <taxon>Neoptera</taxon>
        <taxon>Polyneoptera</taxon>
        <taxon>Phasmatodea</taxon>
        <taxon>Verophasmatodea</taxon>
        <taxon>Anareolatae</taxon>
        <taxon>Phasmatidae</taxon>
        <taxon>Eurycanthinae</taxon>
        <taxon>Dryococelus</taxon>
    </lineage>
</organism>
<dbReference type="EMBL" id="JARBHB010000007">
    <property type="protein sequence ID" value="KAJ8879487.1"/>
    <property type="molecule type" value="Genomic_DNA"/>
</dbReference>
<gene>
    <name evidence="1" type="ORF">PR048_020095</name>
</gene>
<proteinExistence type="predicted"/>
<evidence type="ECO:0000313" key="2">
    <source>
        <dbReference type="Proteomes" id="UP001159363"/>
    </source>
</evidence>
<accession>A0ABQ9H5C2</accession>
<feature type="non-terminal residue" evidence="1">
    <location>
        <position position="205"/>
    </location>
</feature>
<dbReference type="Proteomes" id="UP001159363">
    <property type="component" value="Chromosome 6"/>
</dbReference>
<evidence type="ECO:0000313" key="1">
    <source>
        <dbReference type="EMBL" id="KAJ8879487.1"/>
    </source>
</evidence>
<keyword evidence="2" id="KW-1185">Reference proteome</keyword>
<protein>
    <submittedName>
        <fullName evidence="1">Uncharacterized protein</fullName>
    </submittedName>
</protein>
<sequence length="205" mass="23701">MTSRQWTVRRPVSCSLGGLNSYVLSLKEIRVKDQITLSSAKIVLSDAYRQSKSTDLTYFLIELMAFIYHYGDIIVMGNFNIDFQCESTERHSLLYFCRQDIMLHIQISDLSFTSNGENVVSCGHLAVPSASHHNIIYVDFDLQHTKILCYDEKVNSRNCFKLSLMDKHVPPLNKRLKRPPASWLTKSITEFMRKRGSTIRLFKRA</sequence>
<comment type="caution">
    <text evidence="1">The sequence shown here is derived from an EMBL/GenBank/DDBJ whole genome shotgun (WGS) entry which is preliminary data.</text>
</comment>
<reference evidence="1 2" key="1">
    <citation type="submission" date="2023-02" db="EMBL/GenBank/DDBJ databases">
        <title>LHISI_Scaffold_Assembly.</title>
        <authorList>
            <person name="Stuart O.P."/>
            <person name="Cleave R."/>
            <person name="Magrath M.J.L."/>
            <person name="Mikheyev A.S."/>
        </authorList>
    </citation>
    <scope>NUCLEOTIDE SEQUENCE [LARGE SCALE GENOMIC DNA]</scope>
    <source>
        <strain evidence="1">Daus_M_001</strain>
        <tissue evidence="1">Leg muscle</tissue>
    </source>
</reference>
<name>A0ABQ9H5C2_9NEOP</name>